<keyword evidence="6 7" id="KW-0472">Membrane</keyword>
<dbReference type="PANTHER" id="PTHR34184">
    <property type="entry name" value="UPF0718 PROTEIN YCGR"/>
    <property type="match status" value="1"/>
</dbReference>
<dbReference type="Proteomes" id="UP000256220">
    <property type="component" value="Unassembled WGS sequence"/>
</dbReference>
<feature type="transmembrane region" description="Helical" evidence="7">
    <location>
        <begin position="42"/>
        <end position="71"/>
    </location>
</feature>
<evidence type="ECO:0000256" key="4">
    <source>
        <dbReference type="ARBA" id="ARBA00022692"/>
    </source>
</evidence>
<evidence type="ECO:0000256" key="3">
    <source>
        <dbReference type="ARBA" id="ARBA00022475"/>
    </source>
</evidence>
<protein>
    <recommendedName>
        <fullName evidence="10">Permease</fullName>
    </recommendedName>
</protein>
<reference evidence="8 9" key="1">
    <citation type="journal article" date="2014" name="Genome Announc.">
        <title>Draft Genome Sequence of Amycolatopsis lurida NRRL 2430, Producer of the Glycopeptide Family Antibiotic Ristocetin.</title>
        <authorList>
            <person name="Kwun M.J."/>
            <person name="Hong H.J."/>
        </authorList>
    </citation>
    <scope>NUCLEOTIDE SEQUENCE [LARGE SCALE GENOMIC DNA]</scope>
    <source>
        <strain evidence="8 9">NRRL 2430</strain>
    </source>
</reference>
<dbReference type="RefSeq" id="WP_241783284.1">
    <property type="nucleotide sequence ID" value="NZ_JFBM01000003.1"/>
</dbReference>
<name>A0A2P2FZR8_AMYLU</name>
<comment type="subcellular location">
    <subcellularLocation>
        <location evidence="1">Cell membrane</location>
        <topology evidence="1">Multi-pass membrane protein</topology>
    </subcellularLocation>
</comment>
<evidence type="ECO:0000313" key="9">
    <source>
        <dbReference type="Proteomes" id="UP000256220"/>
    </source>
</evidence>
<evidence type="ECO:0000256" key="7">
    <source>
        <dbReference type="SAM" id="Phobius"/>
    </source>
</evidence>
<evidence type="ECO:0000256" key="2">
    <source>
        <dbReference type="ARBA" id="ARBA00006386"/>
    </source>
</evidence>
<evidence type="ECO:0008006" key="10">
    <source>
        <dbReference type="Google" id="ProtNLM"/>
    </source>
</evidence>
<keyword evidence="9" id="KW-1185">Reference proteome</keyword>
<feature type="transmembrane region" description="Helical" evidence="7">
    <location>
        <begin position="12"/>
        <end position="30"/>
    </location>
</feature>
<comment type="caution">
    <text evidence="8">The sequence shown here is derived from an EMBL/GenBank/DDBJ whole genome shotgun (WGS) entry which is preliminary data.</text>
</comment>
<comment type="similarity">
    <text evidence="2">Belongs to the UPF0718 family.</text>
</comment>
<evidence type="ECO:0000256" key="6">
    <source>
        <dbReference type="ARBA" id="ARBA00023136"/>
    </source>
</evidence>
<proteinExistence type="inferred from homology"/>
<keyword evidence="3" id="KW-1003">Cell membrane</keyword>
<accession>A0A2P2FZR8</accession>
<organism evidence="8 9">
    <name type="scientific">Amycolatopsis lurida NRRL 2430</name>
    <dbReference type="NCBI Taxonomy" id="1460371"/>
    <lineage>
        <taxon>Bacteria</taxon>
        <taxon>Bacillati</taxon>
        <taxon>Actinomycetota</taxon>
        <taxon>Actinomycetes</taxon>
        <taxon>Pseudonocardiales</taxon>
        <taxon>Pseudonocardiaceae</taxon>
        <taxon>Amycolatopsis</taxon>
    </lineage>
</organism>
<gene>
    <name evidence="8" type="ORF">BB31_04360</name>
</gene>
<evidence type="ECO:0000256" key="1">
    <source>
        <dbReference type="ARBA" id="ARBA00004651"/>
    </source>
</evidence>
<dbReference type="Pfam" id="PF03773">
    <property type="entry name" value="ArsP_1"/>
    <property type="match status" value="1"/>
</dbReference>
<dbReference type="PANTHER" id="PTHR34184:SF4">
    <property type="entry name" value="UPF0718 PROTEIN YCGR"/>
    <property type="match status" value="1"/>
</dbReference>
<sequence>MTGTGVGRHTGSVEVLAGLLVLVLLLRGPLDDVLGTPMVQTWTTVFVSIVLQAVPFLIFGVILSAAIAVFVPREFFAKALPKHPALAVPAAAATGMVLPGCECGSVPVAGA</sequence>
<keyword evidence="4 7" id="KW-0812">Transmembrane</keyword>
<evidence type="ECO:0000256" key="5">
    <source>
        <dbReference type="ARBA" id="ARBA00022989"/>
    </source>
</evidence>
<dbReference type="AlphaFoldDB" id="A0A2P2FZR8"/>
<keyword evidence="5 7" id="KW-1133">Transmembrane helix</keyword>
<dbReference type="InterPro" id="IPR052923">
    <property type="entry name" value="UPF0718"/>
</dbReference>
<dbReference type="GO" id="GO:0005886">
    <property type="term" value="C:plasma membrane"/>
    <property type="evidence" value="ECO:0007669"/>
    <property type="project" value="UniProtKB-SubCell"/>
</dbReference>
<evidence type="ECO:0000313" key="8">
    <source>
        <dbReference type="EMBL" id="KFU82195.1"/>
    </source>
</evidence>
<dbReference type="InterPro" id="IPR005524">
    <property type="entry name" value="DUF318"/>
</dbReference>
<dbReference type="EMBL" id="JFBM01000003">
    <property type="protein sequence ID" value="KFU82195.1"/>
    <property type="molecule type" value="Genomic_DNA"/>
</dbReference>